<reference evidence="1 2" key="1">
    <citation type="submission" date="2016-10" db="EMBL/GenBank/DDBJ databases">
        <title>The genome sequence of Colletotrichum fioriniae PJ7.</title>
        <authorList>
            <person name="Baroncelli R."/>
        </authorList>
    </citation>
    <scope>NUCLEOTIDE SEQUENCE [LARGE SCALE GENOMIC DNA]</scope>
    <source>
        <strain evidence="1">Col 31</strain>
    </source>
</reference>
<comment type="caution">
    <text evidence="1">The sequence shown here is derived from an EMBL/GenBank/DDBJ whole genome shotgun (WGS) entry which is preliminary data.</text>
</comment>
<gene>
    <name evidence="1" type="ORF">CMEL01_16135</name>
</gene>
<keyword evidence="2" id="KW-1185">Reference proteome</keyword>
<accession>A0AAI9UGY9</accession>
<organism evidence="1 2">
    <name type="scientific">Colletotrichum melonis</name>
    <dbReference type="NCBI Taxonomy" id="1209925"/>
    <lineage>
        <taxon>Eukaryota</taxon>
        <taxon>Fungi</taxon>
        <taxon>Dikarya</taxon>
        <taxon>Ascomycota</taxon>
        <taxon>Pezizomycotina</taxon>
        <taxon>Sordariomycetes</taxon>
        <taxon>Hypocreomycetidae</taxon>
        <taxon>Glomerellales</taxon>
        <taxon>Glomerellaceae</taxon>
        <taxon>Colletotrichum</taxon>
        <taxon>Colletotrichum acutatum species complex</taxon>
    </lineage>
</organism>
<dbReference type="Proteomes" id="UP001239795">
    <property type="component" value="Unassembled WGS sequence"/>
</dbReference>
<sequence>MAIYLSHLSNIFDSRPNFSSLEDINISLFRNQKSILILRNCQRKLHQNPTTLPTTQWTNLAKLPHLGVQILLPH</sequence>
<dbReference type="EMBL" id="MLGG01000017">
    <property type="protein sequence ID" value="KAK1457124.1"/>
    <property type="molecule type" value="Genomic_DNA"/>
</dbReference>
<proteinExistence type="predicted"/>
<evidence type="ECO:0000313" key="1">
    <source>
        <dbReference type="EMBL" id="KAK1457124.1"/>
    </source>
</evidence>
<evidence type="ECO:0000313" key="2">
    <source>
        <dbReference type="Proteomes" id="UP001239795"/>
    </source>
</evidence>
<name>A0AAI9UGY9_9PEZI</name>
<protein>
    <submittedName>
        <fullName evidence="1">Uncharacterized protein</fullName>
    </submittedName>
</protein>
<dbReference type="AlphaFoldDB" id="A0AAI9UGY9"/>